<proteinExistence type="predicted"/>
<dbReference type="PROSITE" id="PS51257">
    <property type="entry name" value="PROKAR_LIPOPROTEIN"/>
    <property type="match status" value="1"/>
</dbReference>
<reference evidence="2 3" key="1">
    <citation type="submission" date="2019-02" db="EMBL/GenBank/DDBJ databases">
        <title>Corallincola luteus sp. nov., a marine bacterium isolated from surface sediment of Bohai Sea in China.</title>
        <authorList>
            <person name="Ren Q."/>
        </authorList>
    </citation>
    <scope>NUCLEOTIDE SEQUENCE [LARGE SCALE GENOMIC DNA]</scope>
    <source>
        <strain evidence="2 3">DASS28</strain>
    </source>
</reference>
<accession>A0ABY2AN78</accession>
<protein>
    <recommendedName>
        <fullName evidence="4">Lipoprotein</fullName>
    </recommendedName>
</protein>
<keyword evidence="3" id="KW-1185">Reference proteome</keyword>
<keyword evidence="1" id="KW-0732">Signal</keyword>
<dbReference type="Proteomes" id="UP000292554">
    <property type="component" value="Unassembled WGS sequence"/>
</dbReference>
<feature type="chain" id="PRO_5045503163" description="Lipoprotein" evidence="1">
    <location>
        <begin position="26"/>
        <end position="395"/>
    </location>
</feature>
<gene>
    <name evidence="2" type="ORF">EZV61_11275</name>
</gene>
<evidence type="ECO:0000256" key="1">
    <source>
        <dbReference type="SAM" id="SignalP"/>
    </source>
</evidence>
<organism evidence="2 3">
    <name type="scientific">Corallincola luteus</name>
    <dbReference type="NCBI Taxonomy" id="1775177"/>
    <lineage>
        <taxon>Bacteria</taxon>
        <taxon>Pseudomonadati</taxon>
        <taxon>Pseudomonadota</taxon>
        <taxon>Gammaproteobacteria</taxon>
        <taxon>Alteromonadales</taxon>
        <taxon>Psychromonadaceae</taxon>
        <taxon>Corallincola</taxon>
    </lineage>
</organism>
<sequence length="395" mass="44963">MMKIKYGMVACLCCLVLGCASNGQGAGSQSVNNANAADKVLNTLDSMDSQSDVAAAETDNGFASVNFFRAFAADAAKAPVATLDKHFSNRPAKAYIKTIYPDESEAGFVDVSWDKLLPTTFHKMMEQVAGLERWEFIHSQTEGNYIQSYFALGSDDSFDYLCFTWDRDEQNIVNIRQMLYRYGLAEALVAMDRVMESSEYTQLEKVSFIQTMHAINNREYVLFDKYFSLLSPELQSEPFIRDRLLKDVAVGMDEEWLSFVEQQWTTTPQTHSSFYGYYLSRNDYDNAVVTLNSLPEFIANHVGIHIEQTALYLEMDKIGLANHYANESILSDPYLTTPYYYKLMISLKAIDYEGALLTLHVLRDRFNVEYSKADILEMEGGKEFTKSSFGRRYFG</sequence>
<evidence type="ECO:0000313" key="3">
    <source>
        <dbReference type="Proteomes" id="UP000292554"/>
    </source>
</evidence>
<dbReference type="EMBL" id="SJXE01000005">
    <property type="protein sequence ID" value="TCI02869.1"/>
    <property type="molecule type" value="Genomic_DNA"/>
</dbReference>
<dbReference type="RefSeq" id="WP_131415682.1">
    <property type="nucleotide sequence ID" value="NZ_SJXE01000005.1"/>
</dbReference>
<name>A0ABY2AN78_9GAMM</name>
<evidence type="ECO:0000313" key="2">
    <source>
        <dbReference type="EMBL" id="TCI02869.1"/>
    </source>
</evidence>
<comment type="caution">
    <text evidence="2">The sequence shown here is derived from an EMBL/GenBank/DDBJ whole genome shotgun (WGS) entry which is preliminary data.</text>
</comment>
<evidence type="ECO:0008006" key="4">
    <source>
        <dbReference type="Google" id="ProtNLM"/>
    </source>
</evidence>
<feature type="signal peptide" evidence="1">
    <location>
        <begin position="1"/>
        <end position="25"/>
    </location>
</feature>